<dbReference type="PROSITE" id="PS51782">
    <property type="entry name" value="LYSM"/>
    <property type="match status" value="1"/>
</dbReference>
<feature type="compositionally biased region" description="Polar residues" evidence="2">
    <location>
        <begin position="64"/>
        <end position="76"/>
    </location>
</feature>
<comment type="similarity">
    <text evidence="1">Belongs to the E.coli NlpD/Haemophilus LppB family.</text>
</comment>
<name>A0A2W5KG22_ANCNO</name>
<dbReference type="PANTHER" id="PTHR21666:SF263">
    <property type="entry name" value="MUREIN HYDROLASE ACTIVATOR NLPD"/>
    <property type="match status" value="1"/>
</dbReference>
<reference evidence="5 6" key="1">
    <citation type="submission" date="2017-08" db="EMBL/GenBank/DDBJ databases">
        <title>Infants hospitalized years apart are colonized by the same room-sourced microbial strains.</title>
        <authorList>
            <person name="Brooks B."/>
            <person name="Olm M.R."/>
            <person name="Firek B.A."/>
            <person name="Baker R."/>
            <person name="Thomas B.C."/>
            <person name="Morowitz M.J."/>
            <person name="Banfield J.F."/>
        </authorList>
    </citation>
    <scope>NUCLEOTIDE SEQUENCE [LARGE SCALE GENOMIC DNA]</scope>
    <source>
        <strain evidence="5">S2_005_003_R2_43</strain>
    </source>
</reference>
<dbReference type="CDD" id="cd00118">
    <property type="entry name" value="LysM"/>
    <property type="match status" value="1"/>
</dbReference>
<feature type="chain" id="PRO_5016055242" description="LysM domain-containing protein" evidence="3">
    <location>
        <begin position="28"/>
        <end position="462"/>
    </location>
</feature>
<dbReference type="InterPro" id="IPR011055">
    <property type="entry name" value="Dup_hybrid_motif"/>
</dbReference>
<dbReference type="PROSITE" id="PS51257">
    <property type="entry name" value="PROKAR_LIPOPROTEIN"/>
    <property type="match status" value="1"/>
</dbReference>
<dbReference type="Pfam" id="PF01476">
    <property type="entry name" value="LysM"/>
    <property type="match status" value="1"/>
</dbReference>
<dbReference type="SUPFAM" id="SSF54106">
    <property type="entry name" value="LysM domain"/>
    <property type="match status" value="1"/>
</dbReference>
<evidence type="ECO:0000259" key="4">
    <source>
        <dbReference type="PROSITE" id="PS51782"/>
    </source>
</evidence>
<dbReference type="Gene3D" id="2.70.70.10">
    <property type="entry name" value="Glucose Permease (Domain IIA)"/>
    <property type="match status" value="1"/>
</dbReference>
<dbReference type="EMBL" id="QFPN01000005">
    <property type="protein sequence ID" value="PZQ14989.1"/>
    <property type="molecule type" value="Genomic_DNA"/>
</dbReference>
<dbReference type="GO" id="GO:0004222">
    <property type="term" value="F:metalloendopeptidase activity"/>
    <property type="evidence" value="ECO:0007669"/>
    <property type="project" value="TreeGrafter"/>
</dbReference>
<keyword evidence="3" id="KW-0732">Signal</keyword>
<dbReference type="Proteomes" id="UP000249577">
    <property type="component" value="Unassembled WGS sequence"/>
</dbReference>
<feature type="domain" description="LysM" evidence="4">
    <location>
        <begin position="144"/>
        <end position="188"/>
    </location>
</feature>
<dbReference type="InterPro" id="IPR036779">
    <property type="entry name" value="LysM_dom_sf"/>
</dbReference>
<evidence type="ECO:0000256" key="3">
    <source>
        <dbReference type="SAM" id="SignalP"/>
    </source>
</evidence>
<organism evidence="5 6">
    <name type="scientific">Ancylobacter novellus</name>
    <name type="common">Thiobacillus novellus</name>
    <dbReference type="NCBI Taxonomy" id="921"/>
    <lineage>
        <taxon>Bacteria</taxon>
        <taxon>Pseudomonadati</taxon>
        <taxon>Pseudomonadota</taxon>
        <taxon>Alphaproteobacteria</taxon>
        <taxon>Hyphomicrobiales</taxon>
        <taxon>Xanthobacteraceae</taxon>
        <taxon>Ancylobacter</taxon>
    </lineage>
</organism>
<comment type="caution">
    <text evidence="5">The sequence shown here is derived from an EMBL/GenBank/DDBJ whole genome shotgun (WGS) entry which is preliminary data.</text>
</comment>
<dbReference type="InterPro" id="IPR016047">
    <property type="entry name" value="M23ase_b-sheet_dom"/>
</dbReference>
<sequence>MRSFVPSLRTRLLVRVAAIALVSGSVAACSSDSSRFGEGPFSNPFSSASNDAPPPRHQRDDAYSTGSVQAAPTSRVQRAPLGAPNAAQQRPMYGYGGGASSSNDTYRSSRVEPARPQPTYRSEPASTGSLSGGSSSGWSADAGTTVTVGRGETVTVIANRYGVPASAILRANGLSNANGVVEGSRLVIPNYSGASSAPRVAAAPAPVRPSAQLAPVRPAAAPAAVAVRPAPVRAQVAVAAPTAPAPRMQFVQGAQPKAAEAKSAAPAVKVAATLPAKPAPALKPSVPPVAEPVAAAAPAKPAPVKTAVAKPADAVDNVKTAALKVDPAPAPSVADAGPSFRWPVRGRVISGYGSKTSGASNDGVNIAVPEGTEVKASDDGVVAYSGSELKGFGNLVLIRHPNGWVTAYAHNSALNVKRGDTVRRGQIIAKSGATGSVSSPQLHFEVRKGAQTVDPMKHLPDV</sequence>
<gene>
    <name evidence="5" type="ORF">DI565_11170</name>
</gene>
<feature type="signal peptide" evidence="3">
    <location>
        <begin position="1"/>
        <end position="27"/>
    </location>
</feature>
<evidence type="ECO:0000313" key="6">
    <source>
        <dbReference type="Proteomes" id="UP000249577"/>
    </source>
</evidence>
<dbReference type="SMART" id="SM00257">
    <property type="entry name" value="LysM"/>
    <property type="match status" value="1"/>
</dbReference>
<evidence type="ECO:0000256" key="2">
    <source>
        <dbReference type="SAM" id="MobiDB-lite"/>
    </source>
</evidence>
<evidence type="ECO:0000256" key="1">
    <source>
        <dbReference type="ARBA" id="ARBA00038420"/>
    </source>
</evidence>
<dbReference type="PANTHER" id="PTHR21666">
    <property type="entry name" value="PEPTIDASE-RELATED"/>
    <property type="match status" value="1"/>
</dbReference>
<protein>
    <recommendedName>
        <fullName evidence="4">LysM domain-containing protein</fullName>
    </recommendedName>
</protein>
<dbReference type="SUPFAM" id="SSF51261">
    <property type="entry name" value="Duplicated hybrid motif"/>
    <property type="match status" value="1"/>
</dbReference>
<dbReference type="CDD" id="cd12797">
    <property type="entry name" value="M23_peptidase"/>
    <property type="match status" value="1"/>
</dbReference>
<accession>A0A2W5KG22</accession>
<proteinExistence type="inferred from homology"/>
<evidence type="ECO:0000313" key="5">
    <source>
        <dbReference type="EMBL" id="PZQ14989.1"/>
    </source>
</evidence>
<dbReference type="Pfam" id="PF01551">
    <property type="entry name" value="Peptidase_M23"/>
    <property type="match status" value="1"/>
</dbReference>
<dbReference type="InterPro" id="IPR018392">
    <property type="entry name" value="LysM"/>
</dbReference>
<feature type="region of interest" description="Disordered" evidence="2">
    <location>
        <begin position="40"/>
        <end position="144"/>
    </location>
</feature>
<dbReference type="AlphaFoldDB" id="A0A2W5KG22"/>
<dbReference type="Gene3D" id="3.10.350.10">
    <property type="entry name" value="LysM domain"/>
    <property type="match status" value="1"/>
</dbReference>
<dbReference type="InterPro" id="IPR050570">
    <property type="entry name" value="Cell_wall_metabolism_enzyme"/>
</dbReference>